<dbReference type="InterPro" id="IPR027417">
    <property type="entry name" value="P-loop_NTPase"/>
</dbReference>
<dbReference type="Proteomes" id="UP000054010">
    <property type="component" value="Unassembled WGS sequence"/>
</dbReference>
<dbReference type="CDD" id="cd19499">
    <property type="entry name" value="RecA-like_ClpB_Hsp104-like"/>
    <property type="match status" value="1"/>
</dbReference>
<name>E1IDT2_9CHLR</name>
<keyword evidence="2" id="KW-0067">ATP-binding</keyword>
<dbReference type="eggNOG" id="COG0542">
    <property type="taxonomic scope" value="Bacteria"/>
</dbReference>
<dbReference type="Pfam" id="PF07724">
    <property type="entry name" value="AAA_2"/>
    <property type="match status" value="1"/>
</dbReference>
<evidence type="ECO:0000256" key="4">
    <source>
        <dbReference type="SAM" id="MobiDB-lite"/>
    </source>
</evidence>
<dbReference type="SUPFAM" id="SSF52540">
    <property type="entry name" value="P-loop containing nucleoside triphosphate hydrolases"/>
    <property type="match status" value="1"/>
</dbReference>
<dbReference type="InterPro" id="IPR019489">
    <property type="entry name" value="Clp_ATPase_C"/>
</dbReference>
<dbReference type="GO" id="GO:0005737">
    <property type="term" value="C:cytoplasm"/>
    <property type="evidence" value="ECO:0007669"/>
    <property type="project" value="TreeGrafter"/>
</dbReference>
<evidence type="ECO:0000259" key="5">
    <source>
        <dbReference type="SMART" id="SM00382"/>
    </source>
</evidence>
<dbReference type="PRINTS" id="PR00300">
    <property type="entry name" value="CLPPROTEASEA"/>
</dbReference>
<evidence type="ECO:0000259" key="6">
    <source>
        <dbReference type="SMART" id="SM01086"/>
    </source>
</evidence>
<evidence type="ECO:0000256" key="1">
    <source>
        <dbReference type="ARBA" id="ARBA00022741"/>
    </source>
</evidence>
<gene>
    <name evidence="7" type="ORF">OSCT_1483</name>
</gene>
<dbReference type="GO" id="GO:0005524">
    <property type="term" value="F:ATP binding"/>
    <property type="evidence" value="ECO:0007669"/>
    <property type="project" value="UniProtKB-KW"/>
</dbReference>
<evidence type="ECO:0000313" key="8">
    <source>
        <dbReference type="Proteomes" id="UP000054010"/>
    </source>
</evidence>
<feature type="domain" description="AAA+ ATPase" evidence="5">
    <location>
        <begin position="52"/>
        <end position="196"/>
    </location>
</feature>
<reference evidence="7 8" key="1">
    <citation type="journal article" date="2011" name="J. Bacteriol.">
        <title>Draft genome sequence of the anoxygenic filamentous phototrophic bacterium Oscillochloris trichoides subsp. DG-6.</title>
        <authorList>
            <person name="Kuznetsov B.B."/>
            <person name="Ivanovsky R.N."/>
            <person name="Keppen O.I."/>
            <person name="Sukhacheva M.V."/>
            <person name="Bumazhkin B.K."/>
            <person name="Patutina E.O."/>
            <person name="Beletsky A.V."/>
            <person name="Mardanov A.V."/>
            <person name="Baslerov R.V."/>
            <person name="Panteleeva A.N."/>
            <person name="Kolganova T.V."/>
            <person name="Ravin N.V."/>
            <person name="Skryabin K.G."/>
        </authorList>
    </citation>
    <scope>NUCLEOTIDE SEQUENCE [LARGE SCALE GENOMIC DNA]</scope>
    <source>
        <strain evidence="7 8">DG-6</strain>
    </source>
</reference>
<dbReference type="EMBL" id="ADVR01000044">
    <property type="protein sequence ID" value="EFO80653.1"/>
    <property type="molecule type" value="Genomic_DNA"/>
</dbReference>
<accession>E1IDT2</accession>
<dbReference type="InterPro" id="IPR001270">
    <property type="entry name" value="ClpA/B"/>
</dbReference>
<dbReference type="OrthoDB" id="9803641at2"/>
<keyword evidence="1" id="KW-0547">Nucleotide-binding</keyword>
<dbReference type="SMART" id="SM00382">
    <property type="entry name" value="AAA"/>
    <property type="match status" value="1"/>
</dbReference>
<dbReference type="PANTHER" id="PTHR11638">
    <property type="entry name" value="ATP-DEPENDENT CLP PROTEASE"/>
    <property type="match status" value="1"/>
</dbReference>
<dbReference type="InterPro" id="IPR003593">
    <property type="entry name" value="AAA+_ATPase"/>
</dbReference>
<evidence type="ECO:0000256" key="3">
    <source>
        <dbReference type="ARBA" id="ARBA00023186"/>
    </source>
</evidence>
<comment type="caution">
    <text evidence="7">The sequence shown here is derived from an EMBL/GenBank/DDBJ whole genome shotgun (WGS) entry which is preliminary data.</text>
</comment>
<dbReference type="HOGENOM" id="CLU_005070_9_1_0"/>
<dbReference type="InterPro" id="IPR050130">
    <property type="entry name" value="ClpA_ClpB"/>
</dbReference>
<dbReference type="InterPro" id="IPR003959">
    <property type="entry name" value="ATPase_AAA_core"/>
</dbReference>
<dbReference type="GO" id="GO:0034605">
    <property type="term" value="P:cellular response to heat"/>
    <property type="evidence" value="ECO:0007669"/>
    <property type="project" value="TreeGrafter"/>
</dbReference>
<dbReference type="AlphaFoldDB" id="E1IDT2"/>
<dbReference type="PANTHER" id="PTHR11638:SF18">
    <property type="entry name" value="HEAT SHOCK PROTEIN 104"/>
    <property type="match status" value="1"/>
</dbReference>
<dbReference type="Gene3D" id="1.10.8.60">
    <property type="match status" value="1"/>
</dbReference>
<dbReference type="Pfam" id="PF10431">
    <property type="entry name" value="ClpB_D2-small"/>
    <property type="match status" value="1"/>
</dbReference>
<protein>
    <submittedName>
        <fullName evidence="7">ATPase</fullName>
    </submittedName>
</protein>
<evidence type="ECO:0000256" key="2">
    <source>
        <dbReference type="ARBA" id="ARBA00022840"/>
    </source>
</evidence>
<dbReference type="STRING" id="765420.OSCT_1483"/>
<feature type="region of interest" description="Disordered" evidence="4">
    <location>
        <begin position="353"/>
        <end position="401"/>
    </location>
</feature>
<dbReference type="GO" id="GO:0016887">
    <property type="term" value="F:ATP hydrolysis activity"/>
    <property type="evidence" value="ECO:0007669"/>
    <property type="project" value="InterPro"/>
</dbReference>
<dbReference type="Gene3D" id="3.40.50.300">
    <property type="entry name" value="P-loop containing nucleotide triphosphate hydrolases"/>
    <property type="match status" value="1"/>
</dbReference>
<keyword evidence="3" id="KW-0143">Chaperone</keyword>
<feature type="domain" description="Clp ATPase C-terminal" evidence="6">
    <location>
        <begin position="235"/>
        <end position="329"/>
    </location>
</feature>
<keyword evidence="8" id="KW-1185">Reference proteome</keyword>
<organism evidence="7 8">
    <name type="scientific">Oscillochloris trichoides DG-6</name>
    <dbReference type="NCBI Taxonomy" id="765420"/>
    <lineage>
        <taxon>Bacteria</taxon>
        <taxon>Bacillati</taxon>
        <taxon>Chloroflexota</taxon>
        <taxon>Chloroflexia</taxon>
        <taxon>Chloroflexales</taxon>
        <taxon>Chloroflexineae</taxon>
        <taxon>Oscillochloridaceae</taxon>
        <taxon>Oscillochloris</taxon>
    </lineage>
</organism>
<dbReference type="SMART" id="SM01086">
    <property type="entry name" value="ClpB_D2-small"/>
    <property type="match status" value="1"/>
</dbReference>
<proteinExistence type="predicted"/>
<sequence length="401" mass="44219">MALAQRGNQNPLDAVERRLREQIFGQERAIESVIRVLNRARFGFSAGNPRRPRATLLFLGPTGVGKTATARALAQLVRPDGEAFLKIDCSLFSQGHEVSALVGAPPSYVGRDQKPLLNPEIIEQENSVVLFDEIEKGQPELWNLLLQIMEDGEILLLNGGRRVSFQNSIVIYTTNVGAKEMVDFLDRRTIGFRTPHQDVEATGQQIYQIGFESLQKVFQPEWINRLDEIVAFRPLSSDVLRQVLDHMLLESNEQYLRQGVQVDVTPEAKEYLLDKGFDPRFGARPLRQRLLKDVDAPLADLLASGGIPSGSRVLVAYSGVDAHGQALEFYFEQAPELLRQAEELRAAEVGRFAVGAGDGPQPPSVSLSSERGHAAESSASAGPFGGARGPRITPPKRHEGR</sequence>
<evidence type="ECO:0000313" key="7">
    <source>
        <dbReference type="EMBL" id="EFO80653.1"/>
    </source>
</evidence>